<dbReference type="SUPFAM" id="SSF52540">
    <property type="entry name" value="P-loop containing nucleoside triphosphate hydrolases"/>
    <property type="match status" value="1"/>
</dbReference>
<feature type="domain" description="ABC transmembrane type-1" evidence="12">
    <location>
        <begin position="10"/>
        <end position="312"/>
    </location>
</feature>
<dbReference type="PANTHER" id="PTHR43394">
    <property type="entry name" value="ATP-DEPENDENT PERMEASE MDL1, MITOCHONDRIAL"/>
    <property type="match status" value="1"/>
</dbReference>
<dbReference type="InterPro" id="IPR027417">
    <property type="entry name" value="P-loop_NTPase"/>
</dbReference>
<proteinExistence type="predicted"/>
<gene>
    <name evidence="13" type="ORF">AW736_01505</name>
</gene>
<dbReference type="GO" id="GO:0005886">
    <property type="term" value="C:plasma membrane"/>
    <property type="evidence" value="ECO:0007669"/>
    <property type="project" value="UniProtKB-SubCell"/>
</dbReference>
<dbReference type="GO" id="GO:0015421">
    <property type="term" value="F:ABC-type oligopeptide transporter activity"/>
    <property type="evidence" value="ECO:0007669"/>
    <property type="project" value="TreeGrafter"/>
</dbReference>
<reference evidence="13 14" key="1">
    <citation type="submission" date="2016-01" db="EMBL/GenBank/DDBJ databases">
        <title>High potential of lignocellulose degradation of a new Verrucomicrobia species.</title>
        <authorList>
            <person name="Wang Y."/>
            <person name="Shi Y."/>
            <person name="Qiu Z."/>
            <person name="Liu S."/>
            <person name="Yang H."/>
        </authorList>
    </citation>
    <scope>NUCLEOTIDE SEQUENCE [LARGE SCALE GENOMIC DNA]</scope>
    <source>
        <strain evidence="13 14">TSB47</strain>
    </source>
</reference>
<evidence type="ECO:0000256" key="2">
    <source>
        <dbReference type="ARBA" id="ARBA00022448"/>
    </source>
</evidence>
<evidence type="ECO:0000256" key="6">
    <source>
        <dbReference type="ARBA" id="ARBA00022840"/>
    </source>
</evidence>
<dbReference type="InterPro" id="IPR011527">
    <property type="entry name" value="ABC1_TM_dom"/>
</dbReference>
<comment type="subcellular location">
    <subcellularLocation>
        <location evidence="1">Cell membrane</location>
        <topology evidence="1">Multi-pass membrane protein</topology>
    </subcellularLocation>
</comment>
<dbReference type="InterPro" id="IPR017871">
    <property type="entry name" value="ABC_transporter-like_CS"/>
</dbReference>
<evidence type="ECO:0000259" key="12">
    <source>
        <dbReference type="PROSITE" id="PS50929"/>
    </source>
</evidence>
<evidence type="ECO:0000256" key="8">
    <source>
        <dbReference type="ARBA" id="ARBA00023136"/>
    </source>
</evidence>
<evidence type="ECO:0000256" key="7">
    <source>
        <dbReference type="ARBA" id="ARBA00022989"/>
    </source>
</evidence>
<dbReference type="PROSITE" id="PS50893">
    <property type="entry name" value="ABC_TRANSPORTER_2"/>
    <property type="match status" value="1"/>
</dbReference>
<dbReference type="CDD" id="cd18542">
    <property type="entry name" value="ABC_6TM_YknU_like"/>
    <property type="match status" value="1"/>
</dbReference>
<keyword evidence="2" id="KW-0813">Transport</keyword>
<feature type="compositionally biased region" description="Low complexity" evidence="9">
    <location>
        <begin position="384"/>
        <end position="393"/>
    </location>
</feature>
<feature type="region of interest" description="Disordered" evidence="9">
    <location>
        <begin position="326"/>
        <end position="393"/>
    </location>
</feature>
<feature type="transmembrane region" description="Helical" evidence="10">
    <location>
        <begin position="148"/>
        <end position="165"/>
    </location>
</feature>
<feature type="transmembrane region" description="Helical" evidence="10">
    <location>
        <begin position="251"/>
        <end position="275"/>
    </location>
</feature>
<evidence type="ECO:0000256" key="5">
    <source>
        <dbReference type="ARBA" id="ARBA00022741"/>
    </source>
</evidence>
<feature type="domain" description="ABC transporter" evidence="11">
    <location>
        <begin position="403"/>
        <end position="638"/>
    </location>
</feature>
<dbReference type="GO" id="GO:0016887">
    <property type="term" value="F:ATP hydrolysis activity"/>
    <property type="evidence" value="ECO:0007669"/>
    <property type="project" value="InterPro"/>
</dbReference>
<dbReference type="Pfam" id="PF00005">
    <property type="entry name" value="ABC_tran"/>
    <property type="match status" value="1"/>
</dbReference>
<evidence type="ECO:0000256" key="9">
    <source>
        <dbReference type="SAM" id="MobiDB-lite"/>
    </source>
</evidence>
<sequence>MRGQRMRYGIALVCLAAATGLNYLVPLVGAAAIDHAIDHKPASGASGLVAATLDFLGGAEHLRAHLWLVIAAMVLVTAVSGVFSYLKGWLAALASDGIARRLKDELYDHLNHLPARYHDRADTGDLVQRCTSDVETARQFLAVQVMEIGNSLLLAGAALPLMLSLSAPMTLVSFALIPPLVIYSYIFFVRVRHVFKEVDESEGALTGVAQENLTGIRVVRAFARQDYERARFAVPNAAYRDASLRMIRLMAWYWSLSDLFSFAQVGLTLLVGSWWVATGGLTVGTLFAFITYLGIMLWPVRQMGRILTDLGKTTVSLGRIREILDERREQDHAAGPSATPAPAPGSSGMGVPPMPAGDKDQASSSKNPPGAAAPPAPLDPCRPPLAASARSAAAPPLPLTGRIRIRDLRYTHHGMARPALDGVSIDIEPGETLAIIGPSGSGKSTLMHLLLRLYDYDEGGIEIDGRELRAIPRKEIRARTGVVMQEPFLYARSLRENLRLGRGDAPEHEIEEAARAACIHESITNFEKGYDTLIGERGITLSGGQRQRMAIARAILKRPPILILDDALSAVDGETEALIIDALRQRRGRSTTLVIAHRLSTLAHADRVIVLDHGRVIQRGTHADLAARDGLYRRLWQIQTAIEEEFRAGAAG</sequence>
<dbReference type="EMBL" id="LRRQ01000015">
    <property type="protein sequence ID" value="OAM91792.1"/>
    <property type="molecule type" value="Genomic_DNA"/>
</dbReference>
<accession>A0A178IPS4</accession>
<keyword evidence="5" id="KW-0547">Nucleotide-binding</keyword>
<dbReference type="GO" id="GO:0005524">
    <property type="term" value="F:ATP binding"/>
    <property type="evidence" value="ECO:0007669"/>
    <property type="project" value="UniProtKB-KW"/>
</dbReference>
<feature type="transmembrane region" description="Helical" evidence="10">
    <location>
        <begin position="281"/>
        <end position="300"/>
    </location>
</feature>
<dbReference type="SUPFAM" id="SSF90123">
    <property type="entry name" value="ABC transporter transmembrane region"/>
    <property type="match status" value="1"/>
</dbReference>
<comment type="caution">
    <text evidence="13">The sequence shown here is derived from an EMBL/GenBank/DDBJ whole genome shotgun (WGS) entry which is preliminary data.</text>
</comment>
<evidence type="ECO:0000313" key="13">
    <source>
        <dbReference type="EMBL" id="OAM91792.1"/>
    </source>
</evidence>
<dbReference type="PROSITE" id="PS50929">
    <property type="entry name" value="ABC_TM1F"/>
    <property type="match status" value="1"/>
</dbReference>
<organism evidence="13 14">
    <name type="scientific">Termitidicoccus mucosus</name>
    <dbReference type="NCBI Taxonomy" id="1184151"/>
    <lineage>
        <taxon>Bacteria</taxon>
        <taxon>Pseudomonadati</taxon>
        <taxon>Verrucomicrobiota</taxon>
        <taxon>Opitutia</taxon>
        <taxon>Opitutales</taxon>
        <taxon>Opitutaceae</taxon>
        <taxon>Termitidicoccus</taxon>
    </lineage>
</organism>
<keyword evidence="14" id="KW-1185">Reference proteome</keyword>
<evidence type="ECO:0000256" key="1">
    <source>
        <dbReference type="ARBA" id="ARBA00004651"/>
    </source>
</evidence>
<dbReference type="FunFam" id="3.40.50.300:FF:000221">
    <property type="entry name" value="Multidrug ABC transporter ATP-binding protein"/>
    <property type="match status" value="1"/>
</dbReference>
<dbReference type="InterPro" id="IPR039421">
    <property type="entry name" value="Type_1_exporter"/>
</dbReference>
<dbReference type="Pfam" id="PF00664">
    <property type="entry name" value="ABC_membrane"/>
    <property type="match status" value="1"/>
</dbReference>
<dbReference type="PANTHER" id="PTHR43394:SF1">
    <property type="entry name" value="ATP-BINDING CASSETTE SUB-FAMILY B MEMBER 10, MITOCHONDRIAL"/>
    <property type="match status" value="1"/>
</dbReference>
<evidence type="ECO:0000256" key="3">
    <source>
        <dbReference type="ARBA" id="ARBA00022475"/>
    </source>
</evidence>
<keyword evidence="4 10" id="KW-0812">Transmembrane</keyword>
<feature type="transmembrane region" description="Helical" evidence="10">
    <location>
        <begin position="64"/>
        <end position="86"/>
    </location>
</feature>
<dbReference type="PROSITE" id="PS00211">
    <property type="entry name" value="ABC_TRANSPORTER_1"/>
    <property type="match status" value="1"/>
</dbReference>
<protein>
    <submittedName>
        <fullName evidence="13">ABC transporter</fullName>
    </submittedName>
</protein>
<name>A0A178IPS4_9BACT</name>
<keyword evidence="6" id="KW-0067">ATP-binding</keyword>
<dbReference type="InterPro" id="IPR003439">
    <property type="entry name" value="ABC_transporter-like_ATP-bd"/>
</dbReference>
<dbReference type="InterPro" id="IPR003593">
    <property type="entry name" value="AAA+_ATPase"/>
</dbReference>
<dbReference type="Gene3D" id="1.20.1560.10">
    <property type="entry name" value="ABC transporter type 1, transmembrane domain"/>
    <property type="match status" value="2"/>
</dbReference>
<dbReference type="Gene3D" id="3.40.50.300">
    <property type="entry name" value="P-loop containing nucleotide triphosphate hydrolases"/>
    <property type="match status" value="1"/>
</dbReference>
<feature type="compositionally biased region" description="Pro residues" evidence="9">
    <location>
        <begin position="371"/>
        <end position="383"/>
    </location>
</feature>
<keyword evidence="8 10" id="KW-0472">Membrane</keyword>
<evidence type="ECO:0000256" key="4">
    <source>
        <dbReference type="ARBA" id="ARBA00022692"/>
    </source>
</evidence>
<feature type="compositionally biased region" description="Low complexity" evidence="9">
    <location>
        <begin position="333"/>
        <end position="351"/>
    </location>
</feature>
<dbReference type="Proteomes" id="UP000078486">
    <property type="component" value="Unassembled WGS sequence"/>
</dbReference>
<dbReference type="STRING" id="1184151.AW736_01505"/>
<keyword evidence="3" id="KW-1003">Cell membrane</keyword>
<evidence type="ECO:0000313" key="14">
    <source>
        <dbReference type="Proteomes" id="UP000078486"/>
    </source>
</evidence>
<keyword evidence="7 10" id="KW-1133">Transmembrane helix</keyword>
<feature type="transmembrane region" description="Helical" evidence="10">
    <location>
        <begin position="171"/>
        <end position="189"/>
    </location>
</feature>
<evidence type="ECO:0000256" key="10">
    <source>
        <dbReference type="SAM" id="Phobius"/>
    </source>
</evidence>
<dbReference type="AlphaFoldDB" id="A0A178IPS4"/>
<dbReference type="InterPro" id="IPR036640">
    <property type="entry name" value="ABC1_TM_sf"/>
</dbReference>
<dbReference type="SMART" id="SM00382">
    <property type="entry name" value="AAA"/>
    <property type="match status" value="1"/>
</dbReference>
<evidence type="ECO:0000259" key="11">
    <source>
        <dbReference type="PROSITE" id="PS50893"/>
    </source>
</evidence>